<keyword evidence="1" id="KW-0479">Metal-binding</keyword>
<dbReference type="SUPFAM" id="SSF51197">
    <property type="entry name" value="Clavaminate synthase-like"/>
    <property type="match status" value="1"/>
</dbReference>
<feature type="compositionally biased region" description="Polar residues" evidence="5">
    <location>
        <begin position="23"/>
        <end position="44"/>
    </location>
</feature>
<dbReference type="STRING" id="1262450.S3D5K9"/>
<dbReference type="Pfam" id="PF06839">
    <property type="entry name" value="Zn_ribbon_GRF"/>
    <property type="match status" value="1"/>
</dbReference>
<evidence type="ECO:0000313" key="8">
    <source>
        <dbReference type="EMBL" id="EPE08680.1"/>
    </source>
</evidence>
<dbReference type="eggNOG" id="ENOG502QUQ4">
    <property type="taxonomic scope" value="Eukaryota"/>
</dbReference>
<evidence type="ECO:0000256" key="3">
    <source>
        <dbReference type="ARBA" id="ARBA00022833"/>
    </source>
</evidence>
<dbReference type="FunFam" id="2.60.120.590:FF:000010">
    <property type="entry name" value="GRF zinc finger domain protein"/>
    <property type="match status" value="1"/>
</dbReference>
<dbReference type="PANTHER" id="PTHR31212">
    <property type="entry name" value="ALPHA-KETOGLUTARATE-DEPENDENT DIOXYGENASE ALKB HOMOLOG 3"/>
    <property type="match status" value="1"/>
</dbReference>
<dbReference type="InterPro" id="IPR032854">
    <property type="entry name" value="ALKBH3"/>
</dbReference>
<dbReference type="EMBL" id="KE148148">
    <property type="protein sequence ID" value="EPE08680.1"/>
    <property type="molecule type" value="Genomic_DNA"/>
</dbReference>
<evidence type="ECO:0000256" key="4">
    <source>
        <dbReference type="PROSITE-ProRule" id="PRU01343"/>
    </source>
</evidence>
<evidence type="ECO:0000256" key="5">
    <source>
        <dbReference type="SAM" id="MobiDB-lite"/>
    </source>
</evidence>
<dbReference type="Pfam" id="PF13532">
    <property type="entry name" value="2OG-FeII_Oxy_2"/>
    <property type="match status" value="1"/>
</dbReference>
<feature type="region of interest" description="Disordered" evidence="5">
    <location>
        <begin position="1"/>
        <end position="51"/>
    </location>
</feature>
<accession>S3D5K9</accession>
<organism evidence="8 9">
    <name type="scientific">Ophiostoma piceae (strain UAMH 11346)</name>
    <name type="common">Sap stain fungus</name>
    <dbReference type="NCBI Taxonomy" id="1262450"/>
    <lineage>
        <taxon>Eukaryota</taxon>
        <taxon>Fungi</taxon>
        <taxon>Dikarya</taxon>
        <taxon>Ascomycota</taxon>
        <taxon>Pezizomycotina</taxon>
        <taxon>Sordariomycetes</taxon>
        <taxon>Sordariomycetidae</taxon>
        <taxon>Ophiostomatales</taxon>
        <taxon>Ophiostomataceae</taxon>
        <taxon>Ophiostoma</taxon>
    </lineage>
</organism>
<dbReference type="InterPro" id="IPR027450">
    <property type="entry name" value="AlkB-like"/>
</dbReference>
<evidence type="ECO:0000256" key="2">
    <source>
        <dbReference type="ARBA" id="ARBA00022771"/>
    </source>
</evidence>
<dbReference type="PANTHER" id="PTHR31212:SF4">
    <property type="entry name" value="ALPHA-KETOGLUTARATE-DEPENDENT DIOXYGENASE ALKB HOMOLOG 3"/>
    <property type="match status" value="1"/>
</dbReference>
<dbReference type="InterPro" id="IPR037151">
    <property type="entry name" value="AlkB-like_sf"/>
</dbReference>
<name>S3D5K9_OPHP1</name>
<dbReference type="PROSITE" id="PS51471">
    <property type="entry name" value="FE2OG_OXY"/>
    <property type="match status" value="1"/>
</dbReference>
<dbReference type="GO" id="GO:0006307">
    <property type="term" value="P:DNA alkylation repair"/>
    <property type="evidence" value="ECO:0007669"/>
    <property type="project" value="InterPro"/>
</dbReference>
<proteinExistence type="predicted"/>
<dbReference type="VEuPathDB" id="FungiDB:F503_04267"/>
<feature type="compositionally biased region" description="Polar residues" evidence="5">
    <location>
        <begin position="122"/>
        <end position="134"/>
    </location>
</feature>
<gene>
    <name evidence="8" type="ORF">F503_04267</name>
</gene>
<dbReference type="Proteomes" id="UP000016923">
    <property type="component" value="Unassembled WGS sequence"/>
</dbReference>
<dbReference type="OMA" id="WHITSAF"/>
<feature type="region of interest" description="Disordered" evidence="5">
    <location>
        <begin position="122"/>
        <end position="141"/>
    </location>
</feature>
<evidence type="ECO:0000259" key="7">
    <source>
        <dbReference type="PROSITE" id="PS51999"/>
    </source>
</evidence>
<dbReference type="Gene3D" id="2.60.120.590">
    <property type="entry name" value="Alpha-ketoglutarate-dependent dioxygenase AlkB-like"/>
    <property type="match status" value="1"/>
</dbReference>
<feature type="region of interest" description="Disordered" evidence="5">
    <location>
        <begin position="364"/>
        <end position="385"/>
    </location>
</feature>
<keyword evidence="2 4" id="KW-0863">Zinc-finger</keyword>
<dbReference type="OrthoDB" id="545910at2759"/>
<keyword evidence="3" id="KW-0862">Zinc</keyword>
<reference evidence="8 9" key="1">
    <citation type="journal article" date="2013" name="BMC Genomics">
        <title>The genome and transcriptome of the pine saprophyte Ophiostoma piceae, and a comparison with the bark beetle-associated pine pathogen Grosmannia clavigera.</title>
        <authorList>
            <person name="Haridas S."/>
            <person name="Wang Y."/>
            <person name="Lim L."/>
            <person name="Massoumi Alamouti S."/>
            <person name="Jackman S."/>
            <person name="Docking R."/>
            <person name="Robertson G."/>
            <person name="Birol I."/>
            <person name="Bohlmann J."/>
            <person name="Breuil C."/>
        </authorList>
    </citation>
    <scope>NUCLEOTIDE SEQUENCE [LARGE SCALE GENOMIC DNA]</scope>
    <source>
        <strain evidence="8 9">UAMH 11346</strain>
    </source>
</reference>
<dbReference type="GO" id="GO:0008270">
    <property type="term" value="F:zinc ion binding"/>
    <property type="evidence" value="ECO:0007669"/>
    <property type="project" value="UniProtKB-KW"/>
</dbReference>
<dbReference type="InterPro" id="IPR005123">
    <property type="entry name" value="Oxoglu/Fe-dep_dioxygenase_dom"/>
</dbReference>
<dbReference type="PROSITE" id="PS51999">
    <property type="entry name" value="ZF_GRF"/>
    <property type="match status" value="1"/>
</dbReference>
<feature type="compositionally biased region" description="Low complexity" evidence="5">
    <location>
        <begin position="366"/>
        <end position="375"/>
    </location>
</feature>
<dbReference type="GO" id="GO:0051213">
    <property type="term" value="F:dioxygenase activity"/>
    <property type="evidence" value="ECO:0007669"/>
    <property type="project" value="InterPro"/>
</dbReference>
<feature type="domain" description="GRF-type" evidence="7">
    <location>
        <begin position="448"/>
        <end position="493"/>
    </location>
</feature>
<dbReference type="InterPro" id="IPR010666">
    <property type="entry name" value="Znf_GRF"/>
</dbReference>
<evidence type="ECO:0000259" key="6">
    <source>
        <dbReference type="PROSITE" id="PS51471"/>
    </source>
</evidence>
<keyword evidence="9" id="KW-1185">Reference proteome</keyword>
<evidence type="ECO:0000256" key="1">
    <source>
        <dbReference type="ARBA" id="ARBA00022723"/>
    </source>
</evidence>
<sequence length="528" mass="58638">MDAFVTRQKKRKLRTPSPPPVGHSTTTRKALGKSVTSNEANEAHSNGLEEDSTEVKLAMLASLVDDGSGNTDQDMLLDLLLAHDGSVALASEAFQSHRETWTKKLKLGRGSGAIGLQTSLRSLFPSSDPRSSLSPEKKGPAATLLSKRGRTLFLYDPVDIGAHTPCTLVHNFLPAEAANDLLREMMAEAESFDTPHTFKLFEQVVSSPHTSCLYLEPGTVSTAAKARMAPRRDAAKIDRAEQDLFVLNSDTHDGYRYNGSRLSDIRTVTPHMESVRPLVQDAVNKAVQERITTHYPGARKLKYQNSQPWKPNAAFVNCYNGGEESVGWHSDHLTYLGPRAVIGSLSLGVAREFRVRRIVPRDHSADNASSSASIARKPTQDDDAAGQISIHLPHNSLLIMHAEMQEEWKHSVSPAASIDPHSVSGRKRINITYRDYRAEFRPELTPRCRCDIAAILRVVQRKQENHGRYFWMCHAGNIPGRQGCTYFQWAEFDDDGRPLRRTGEKATGQREQTGFDNLGVLIEEQKAK</sequence>
<dbReference type="HOGENOM" id="CLU_026011_0_0_1"/>
<evidence type="ECO:0000313" key="9">
    <source>
        <dbReference type="Proteomes" id="UP000016923"/>
    </source>
</evidence>
<feature type="domain" description="Fe2OG dioxygenase" evidence="6">
    <location>
        <begin position="310"/>
        <end position="437"/>
    </location>
</feature>
<protein>
    <submittedName>
        <fullName evidence="8">Grf zinc finger domain-containing protein</fullName>
    </submittedName>
</protein>
<dbReference type="AlphaFoldDB" id="S3D5K9"/>